<dbReference type="OrthoDB" id="6275838at2759"/>
<dbReference type="InterPro" id="IPR013320">
    <property type="entry name" value="ConA-like_dom_sf"/>
</dbReference>
<evidence type="ECO:0000256" key="5">
    <source>
        <dbReference type="ARBA" id="ARBA00022729"/>
    </source>
</evidence>
<evidence type="ECO:0000256" key="1">
    <source>
        <dbReference type="ARBA" id="ARBA00004613"/>
    </source>
</evidence>
<dbReference type="SUPFAM" id="SSF49899">
    <property type="entry name" value="Concanavalin A-like lectins/glucanases"/>
    <property type="match status" value="2"/>
</dbReference>
<dbReference type="GO" id="GO:0005576">
    <property type="term" value="C:extracellular region"/>
    <property type="evidence" value="ECO:0007669"/>
    <property type="project" value="UniProtKB-SubCell"/>
</dbReference>
<evidence type="ECO:0000256" key="3">
    <source>
        <dbReference type="ARBA" id="ARBA00022525"/>
    </source>
</evidence>
<evidence type="ECO:0000256" key="10">
    <source>
        <dbReference type="ARBA" id="ARBA00040510"/>
    </source>
</evidence>
<dbReference type="AlphaFoldDB" id="Q5U524"/>
<keyword evidence="4" id="KW-0754">Steroid-binding</keyword>
<keyword evidence="5 12" id="KW-0732">Signal</keyword>
<evidence type="ECO:0000313" key="17">
    <source>
        <dbReference type="Xenbase" id="XB-GENE-940526"/>
    </source>
</evidence>
<dbReference type="AGR" id="Xenbase:XB-GENE-940526"/>
<dbReference type="PANTHER" id="PTHR24040">
    <property type="entry name" value="LAMININ G-LIKE DOMAIN-CONTAINING PROTEIN"/>
    <property type="match status" value="1"/>
</dbReference>
<evidence type="ECO:0000256" key="6">
    <source>
        <dbReference type="ARBA" id="ARBA00023121"/>
    </source>
</evidence>
<comment type="caution">
    <text evidence="11">Lacks conserved residue(s) required for the propagation of feature annotation.</text>
</comment>
<name>Q5U524_XENLA</name>
<sequence length="409" mass="45106">MRLFETIFFVAMITRVPGNAVEELDPYPQFLDPKQAINLAQDWGHGYPAGTVHIDLLNITSSSSSFEVRTFDPEGVLLFGDSRGGHDWFLLGLRGGRPEIHIHNQMAKVSVSGGPTVNDGEWHKIVVRSQEHRIVLEVDDQESLRIGHVSEGVTSSLDTTMRIAVGGILTNSSELMEPLHIPLDACVRNWVFLSVTPKWLLDPIFLPHSKRCFASHRKGSYFPGSGNVAYRTSDLPTASAQTGEPWTLSLQMDLHLESLSFSLLSVSHPETGTILLLRGQDKNLFVELGNDTVVTQALADVGGSDGYKFHLSITPKSVTLQCGNEKEIADISEGHYSALKHSWTDKEGIVYIGGAPTSQEESPGHFRGCLENIRIQGRLMDLDSAWYKSNSVWSHSCPPKLLPITRPSS</sequence>
<dbReference type="DNASU" id="495391"/>
<evidence type="ECO:0000256" key="12">
    <source>
        <dbReference type="SAM" id="SignalP"/>
    </source>
</evidence>
<dbReference type="RefSeq" id="NP_001088520.1">
    <property type="nucleotide sequence ID" value="NM_001095051.1"/>
</dbReference>
<accession>Q5U524</accession>
<dbReference type="InterPro" id="IPR001791">
    <property type="entry name" value="Laminin_G"/>
</dbReference>
<gene>
    <name evidence="16 17" type="primary">shbg.S</name>
    <name evidence="14" type="synonym">LOC495391</name>
    <name evidence="16" type="synonym">shbg</name>
    <name evidence="16" type="synonym">shbg.L</name>
</gene>
<organism evidence="14">
    <name type="scientific">Xenopus laevis</name>
    <name type="common">African clawed frog</name>
    <dbReference type="NCBI Taxonomy" id="8355"/>
    <lineage>
        <taxon>Eukaryota</taxon>
        <taxon>Metazoa</taxon>
        <taxon>Chordata</taxon>
        <taxon>Craniata</taxon>
        <taxon>Vertebrata</taxon>
        <taxon>Euteleostomi</taxon>
        <taxon>Amphibia</taxon>
        <taxon>Batrachia</taxon>
        <taxon>Anura</taxon>
        <taxon>Pipoidea</taxon>
        <taxon>Pipidae</taxon>
        <taxon>Xenopodinae</taxon>
        <taxon>Xenopus</taxon>
        <taxon>Xenopus</taxon>
    </lineage>
</organism>
<evidence type="ECO:0000256" key="11">
    <source>
        <dbReference type="PROSITE-ProRule" id="PRU00122"/>
    </source>
</evidence>
<dbReference type="Xenbase" id="XB-GENE-940526">
    <property type="gene designation" value="shbg.S"/>
</dbReference>
<feature type="signal peptide" evidence="12">
    <location>
        <begin position="1"/>
        <end position="20"/>
    </location>
</feature>
<feature type="domain" description="Laminin G" evidence="13">
    <location>
        <begin position="41"/>
        <end position="212"/>
    </location>
</feature>
<evidence type="ECO:0000256" key="4">
    <source>
        <dbReference type="ARBA" id="ARBA00022665"/>
    </source>
</evidence>
<keyword evidence="6" id="KW-0446">Lipid-binding</keyword>
<dbReference type="Bgee" id="495391">
    <property type="expression patterns" value="Expressed in liver and 15 other cell types or tissues"/>
</dbReference>
<comment type="function">
    <text evidence="9">Functions as an androgen transport protein, but may also be involved in receptor mediated processes. Each dimer binds one molecule of steroid. Specific for 5-alpha-dihydrotestosterone, testosterone, and 17-beta-estradiol. Regulates the plasma metabolic clearance rate of steroid hormones by controlling their plasma concentration.</text>
</comment>
<evidence type="ECO:0000313" key="14">
    <source>
        <dbReference type="EMBL" id="AAH84861.1"/>
    </source>
</evidence>
<dbReference type="EMBL" id="BC084861">
    <property type="protein sequence ID" value="AAH84861.1"/>
    <property type="molecule type" value="mRNA"/>
</dbReference>
<keyword evidence="15" id="KW-1185">Reference proteome</keyword>
<dbReference type="Pfam" id="PF00054">
    <property type="entry name" value="Laminin_G_1"/>
    <property type="match status" value="1"/>
</dbReference>
<dbReference type="GO" id="GO:0005496">
    <property type="term" value="F:steroid binding"/>
    <property type="evidence" value="ECO:0000318"/>
    <property type="project" value="GO_Central"/>
</dbReference>
<dbReference type="Gene3D" id="2.60.120.200">
    <property type="match status" value="2"/>
</dbReference>
<dbReference type="KEGG" id="xla:495391"/>
<evidence type="ECO:0000256" key="7">
    <source>
        <dbReference type="ARBA" id="ARBA00023157"/>
    </source>
</evidence>
<keyword evidence="7" id="KW-1015">Disulfide bond</keyword>
<evidence type="ECO:0000256" key="8">
    <source>
        <dbReference type="ARBA" id="ARBA00023180"/>
    </source>
</evidence>
<keyword evidence="3" id="KW-0964">Secreted</keyword>
<reference evidence="14" key="2">
    <citation type="submission" date="2004-10" db="EMBL/GenBank/DDBJ databases">
        <authorList>
            <consortium name="NIH - Xenopus Gene Collection (XGC) project"/>
        </authorList>
    </citation>
    <scope>NUCLEOTIDE SEQUENCE [LARGE SCALE MRNA]</scope>
    <source>
        <tissue evidence="14">Whole</tissue>
    </source>
</reference>
<evidence type="ECO:0000313" key="15">
    <source>
        <dbReference type="Proteomes" id="UP000186698"/>
    </source>
</evidence>
<dbReference type="CDD" id="cd00110">
    <property type="entry name" value="LamG"/>
    <property type="match status" value="1"/>
</dbReference>
<dbReference type="GeneID" id="495391"/>
<evidence type="ECO:0000256" key="9">
    <source>
        <dbReference type="ARBA" id="ARBA00037620"/>
    </source>
</evidence>
<reference evidence="15" key="3">
    <citation type="submission" date="2024-06" db="UniProtKB">
        <authorList>
            <consortium name="RefSeq"/>
        </authorList>
    </citation>
    <scope>NUCLEOTIDE SEQUENCE [LARGE SCALE GENOMIC DNA]</scope>
    <source>
        <strain evidence="15">J_2021</strain>
    </source>
</reference>
<evidence type="ECO:0000259" key="13">
    <source>
        <dbReference type="PROSITE" id="PS50025"/>
    </source>
</evidence>
<dbReference type="InterPro" id="IPR051145">
    <property type="entry name" value="GAS-SHBG-PROS"/>
</dbReference>
<dbReference type="PANTHER" id="PTHR24040:SF3">
    <property type="entry name" value="SEX HORMONE-BINDING GLOBULIN"/>
    <property type="match status" value="1"/>
</dbReference>
<proteinExistence type="evidence at transcript level"/>
<evidence type="ECO:0000313" key="16">
    <source>
        <dbReference type="RefSeq" id="NP_001088520.1"/>
    </source>
</evidence>
<dbReference type="PROSITE" id="PS50025">
    <property type="entry name" value="LAM_G_DOMAIN"/>
    <property type="match status" value="1"/>
</dbReference>
<comment type="subcellular location">
    <subcellularLocation>
        <location evidence="1">Secreted</location>
    </subcellularLocation>
</comment>
<dbReference type="CTD" id="495391"/>
<reference evidence="16" key="1">
    <citation type="journal article" date="2002" name="Dev. Dyn.">
        <title>Genetic and genomic tools for Xenopus research: The NIH Xenopus initiative.</title>
        <authorList>
            <person name="Klein S.L."/>
            <person name="Strausberg R.L."/>
            <person name="Wagner L."/>
            <person name="Pontius J."/>
            <person name="Clifton S.W."/>
            <person name="Richardson P."/>
        </authorList>
    </citation>
    <scope>NUCLEOTIDE SEQUENCE</scope>
</reference>
<dbReference type="Proteomes" id="UP000186698">
    <property type="component" value="Chromosome 3S"/>
</dbReference>
<protein>
    <recommendedName>
        <fullName evidence="10">Sex hormone-binding globulin</fullName>
    </recommendedName>
</protein>
<dbReference type="SMART" id="SM00282">
    <property type="entry name" value="LamG"/>
    <property type="match status" value="2"/>
</dbReference>
<evidence type="ECO:0000256" key="2">
    <source>
        <dbReference type="ARBA" id="ARBA00011738"/>
    </source>
</evidence>
<comment type="subunit">
    <text evidence="2">Homodimer.</text>
</comment>
<feature type="chain" id="PRO_5044737965" description="Sex hormone-binding globulin" evidence="12">
    <location>
        <begin position="21"/>
        <end position="409"/>
    </location>
</feature>
<keyword evidence="8" id="KW-0325">Glycoprotein</keyword>
<reference evidence="16" key="4">
    <citation type="submission" date="2025-04" db="UniProtKB">
        <authorList>
            <consortium name="RefSeq"/>
        </authorList>
    </citation>
    <scope>IDENTIFICATION</scope>
</reference>